<evidence type="ECO:0000313" key="11">
    <source>
        <dbReference type="EMBL" id="AYO31178.1"/>
    </source>
</evidence>
<dbReference type="GO" id="GO:0016887">
    <property type="term" value="F:ATP hydrolysis activity"/>
    <property type="evidence" value="ECO:0007669"/>
    <property type="project" value="InterPro"/>
</dbReference>
<dbReference type="GO" id="GO:0051301">
    <property type="term" value="P:cell division"/>
    <property type="evidence" value="ECO:0007669"/>
    <property type="project" value="UniProtKB-UniRule"/>
</dbReference>
<evidence type="ECO:0000256" key="7">
    <source>
        <dbReference type="ARBA" id="ARBA00023136"/>
    </source>
</evidence>
<dbReference type="GO" id="GO:0005524">
    <property type="term" value="F:ATP binding"/>
    <property type="evidence" value="ECO:0007669"/>
    <property type="project" value="UniProtKB-UniRule"/>
</dbReference>
<evidence type="ECO:0000256" key="1">
    <source>
        <dbReference type="ARBA" id="ARBA00005417"/>
    </source>
</evidence>
<dbReference type="InterPro" id="IPR027417">
    <property type="entry name" value="P-loop_NTPase"/>
</dbReference>
<name>A0A3G2R7Y1_9FIRM</name>
<dbReference type="PROSITE" id="PS00211">
    <property type="entry name" value="ABC_TRANSPORTER_1"/>
    <property type="match status" value="1"/>
</dbReference>
<evidence type="ECO:0000256" key="2">
    <source>
        <dbReference type="ARBA" id="ARBA00020019"/>
    </source>
</evidence>
<keyword evidence="12" id="KW-1185">Reference proteome</keyword>
<dbReference type="InterPro" id="IPR003593">
    <property type="entry name" value="AAA+_ATPase"/>
</dbReference>
<dbReference type="Proteomes" id="UP000280960">
    <property type="component" value="Chromosome"/>
</dbReference>
<dbReference type="RefSeq" id="WP_122015068.1">
    <property type="nucleotide sequence ID" value="NZ_CP033169.1"/>
</dbReference>
<dbReference type="SMART" id="SM00382">
    <property type="entry name" value="AAA"/>
    <property type="match status" value="1"/>
</dbReference>
<dbReference type="PANTHER" id="PTHR24220">
    <property type="entry name" value="IMPORT ATP-BINDING PROTEIN"/>
    <property type="match status" value="1"/>
</dbReference>
<keyword evidence="8 9" id="KW-0131">Cell cycle</keyword>
<dbReference type="SUPFAM" id="SSF52540">
    <property type="entry name" value="P-loop containing nucleoside triphosphate hydrolases"/>
    <property type="match status" value="1"/>
</dbReference>
<keyword evidence="6 9" id="KW-0067">ATP-binding</keyword>
<dbReference type="InterPro" id="IPR017871">
    <property type="entry name" value="ABC_transporter-like_CS"/>
</dbReference>
<dbReference type="InterPro" id="IPR005286">
    <property type="entry name" value="Cell_div_FtsE"/>
</dbReference>
<gene>
    <name evidence="9 11" type="primary">ftsE</name>
    <name evidence="11" type="ORF">D2962_11720</name>
</gene>
<comment type="similarity">
    <text evidence="1 9">Belongs to the ABC transporter superfamily.</text>
</comment>
<dbReference type="InterPro" id="IPR003439">
    <property type="entry name" value="ABC_transporter-like_ATP-bd"/>
</dbReference>
<accession>A0A3G2R7Y1</accession>
<dbReference type="KEGG" id="bacg:D2962_11720"/>
<organism evidence="11 12">
    <name type="scientific">Biomaibacter acetigenes</name>
    <dbReference type="NCBI Taxonomy" id="2316383"/>
    <lineage>
        <taxon>Bacteria</taxon>
        <taxon>Bacillati</taxon>
        <taxon>Bacillota</taxon>
        <taxon>Clostridia</taxon>
        <taxon>Thermosediminibacterales</taxon>
        <taxon>Tepidanaerobacteraceae</taxon>
        <taxon>Biomaibacter</taxon>
    </lineage>
</organism>
<dbReference type="GO" id="GO:0022857">
    <property type="term" value="F:transmembrane transporter activity"/>
    <property type="evidence" value="ECO:0007669"/>
    <property type="project" value="TreeGrafter"/>
</dbReference>
<dbReference type="PROSITE" id="PS50893">
    <property type="entry name" value="ABC_TRANSPORTER_2"/>
    <property type="match status" value="1"/>
</dbReference>
<dbReference type="GO" id="GO:0005886">
    <property type="term" value="C:plasma membrane"/>
    <property type="evidence" value="ECO:0007669"/>
    <property type="project" value="UniProtKB-SubCell"/>
</dbReference>
<dbReference type="Pfam" id="PF00005">
    <property type="entry name" value="ABC_tran"/>
    <property type="match status" value="1"/>
</dbReference>
<dbReference type="NCBIfam" id="TIGR02673">
    <property type="entry name" value="FtsE"/>
    <property type="match status" value="1"/>
</dbReference>
<evidence type="ECO:0000256" key="6">
    <source>
        <dbReference type="ARBA" id="ARBA00022840"/>
    </source>
</evidence>
<dbReference type="FunFam" id="3.40.50.300:FF:000056">
    <property type="entry name" value="Cell division ATP-binding protein FtsE"/>
    <property type="match status" value="1"/>
</dbReference>
<evidence type="ECO:0000256" key="8">
    <source>
        <dbReference type="ARBA" id="ARBA00023306"/>
    </source>
</evidence>
<reference evidence="11 12" key="1">
    <citation type="submission" date="2018-10" db="EMBL/GenBank/DDBJ databases">
        <authorList>
            <person name="Zhang X."/>
        </authorList>
    </citation>
    <scope>NUCLEOTIDE SEQUENCE [LARGE SCALE GENOMIC DNA]</scope>
    <source>
        <strain evidence="11 12">SK-G1</strain>
    </source>
</reference>
<evidence type="ECO:0000313" key="12">
    <source>
        <dbReference type="Proteomes" id="UP000280960"/>
    </source>
</evidence>
<keyword evidence="4 9" id="KW-0132">Cell division</keyword>
<feature type="domain" description="ABC transporter" evidence="10">
    <location>
        <begin position="2"/>
        <end position="228"/>
    </location>
</feature>
<keyword evidence="5 9" id="KW-0547">Nucleotide-binding</keyword>
<evidence type="ECO:0000256" key="3">
    <source>
        <dbReference type="ARBA" id="ARBA00022475"/>
    </source>
</evidence>
<keyword evidence="3 9" id="KW-1003">Cell membrane</keyword>
<dbReference type="Gene3D" id="3.40.50.300">
    <property type="entry name" value="P-loop containing nucleotide triphosphate hydrolases"/>
    <property type="match status" value="1"/>
</dbReference>
<evidence type="ECO:0000256" key="9">
    <source>
        <dbReference type="RuleBase" id="RU365094"/>
    </source>
</evidence>
<dbReference type="PANTHER" id="PTHR24220:SF470">
    <property type="entry name" value="CELL DIVISION ATP-BINDING PROTEIN FTSE"/>
    <property type="match status" value="1"/>
</dbReference>
<proteinExistence type="inferred from homology"/>
<evidence type="ECO:0000256" key="4">
    <source>
        <dbReference type="ARBA" id="ARBA00022618"/>
    </source>
</evidence>
<comment type="subunit">
    <text evidence="9">Homodimer. Forms a membrane-associated complex with FtsX.</text>
</comment>
<sequence>MIEMYGVSKVYPGGLTALKDINLKISRGEFVFIVGPSGAGKSTFIKLLFREELPTKGQIFFNGKNITRMRNRDIPFLRRRIGIVFQDFRLLPEKTAYENVAFAMEVVEASGKEIRKKVPQVLERVGLSHKADAKPSELSGGEQQRVALARALVNEPDVLVADEPTGNLDPDTSWDIMKLLSDINKRGTTVVVATHARELVNAMRKRVLQLDKGRLVRDEERGVYSNEA</sequence>
<dbReference type="EMBL" id="CP033169">
    <property type="protein sequence ID" value="AYO31178.1"/>
    <property type="molecule type" value="Genomic_DNA"/>
</dbReference>
<dbReference type="AlphaFoldDB" id="A0A3G2R7Y1"/>
<evidence type="ECO:0000259" key="10">
    <source>
        <dbReference type="PROSITE" id="PS50893"/>
    </source>
</evidence>
<comment type="subcellular location">
    <subcellularLocation>
        <location evidence="9">Cell membrane</location>
        <topology evidence="9">Peripheral membrane protein</topology>
        <orientation evidence="9">Cytoplasmic side</orientation>
    </subcellularLocation>
</comment>
<protein>
    <recommendedName>
        <fullName evidence="2 9">Cell division ATP-binding protein FtsE</fullName>
    </recommendedName>
</protein>
<comment type="function">
    <text evidence="9">Part of the ABC transporter FtsEX involved in cellular division.</text>
</comment>
<keyword evidence="7 9" id="KW-0472">Membrane</keyword>
<dbReference type="InterPro" id="IPR015854">
    <property type="entry name" value="ABC_transpr_LolD-like"/>
</dbReference>
<evidence type="ECO:0000256" key="5">
    <source>
        <dbReference type="ARBA" id="ARBA00022741"/>
    </source>
</evidence>